<feature type="region of interest" description="Disordered" evidence="1">
    <location>
        <begin position="393"/>
        <end position="417"/>
    </location>
</feature>
<feature type="region of interest" description="Disordered" evidence="1">
    <location>
        <begin position="112"/>
        <end position="140"/>
    </location>
</feature>
<gene>
    <name evidence="2" type="ORF">SEMRO_2758_G336370.1</name>
</gene>
<name>A0A9N8F070_9STRA</name>
<dbReference type="Proteomes" id="UP001153069">
    <property type="component" value="Unassembled WGS sequence"/>
</dbReference>
<feature type="compositionally biased region" description="Basic and acidic residues" evidence="1">
    <location>
        <begin position="450"/>
        <end position="469"/>
    </location>
</feature>
<sequence length="479" mass="55557">MGKNKKRSKGSSGGDSSSGATTTWDSAHHALRQEQQANKRHKKQQQRQEGEEGEGQVKEDKHQVKEERRFKLTAKLTHDSRVKREGAKLRLNITKTQREIETLRERLRKWDNAEEQERRDEEERKRKEPPKKKGRLGPESWKLKGAARPAWMVNEFDVRYECPHLKAHEEAREKAKRVQNLLVLYKGKFGQQFTDDDLSYPYRRQLLALLMQYGLLNKEASKFKTARTALLECLDLDGIQHPITNARCHFMRLYLQVNRPQSVHELWNTRLSAAGKQETSVWVLYSVALVEYIRWNDFGESTRQQAEQALLRAFDGNPLCAYYLAFSDFFHQYMEYTDDIEDAGDLPGQAIEYCHDEQMGMWMGTEGALQWVQDTLLRAKTDFDWNRHLEMIETEHKGNGQGDQNGEDEGEEESQEDQADLLMFVGMFRTTMEMLEANGSLLRVSPAIVEDAKDNKQPEGQQEKDHQSEEGEGSPDDSD</sequence>
<protein>
    <submittedName>
        <fullName evidence="2">Uncharacterized protein</fullName>
    </submittedName>
</protein>
<dbReference type="OrthoDB" id="43153at2759"/>
<dbReference type="EMBL" id="CAICTM010002756">
    <property type="protein sequence ID" value="CAB9530133.1"/>
    <property type="molecule type" value="Genomic_DNA"/>
</dbReference>
<organism evidence="2 3">
    <name type="scientific">Seminavis robusta</name>
    <dbReference type="NCBI Taxonomy" id="568900"/>
    <lineage>
        <taxon>Eukaryota</taxon>
        <taxon>Sar</taxon>
        <taxon>Stramenopiles</taxon>
        <taxon>Ochrophyta</taxon>
        <taxon>Bacillariophyta</taxon>
        <taxon>Bacillariophyceae</taxon>
        <taxon>Bacillariophycidae</taxon>
        <taxon>Naviculales</taxon>
        <taxon>Naviculaceae</taxon>
        <taxon>Seminavis</taxon>
    </lineage>
</organism>
<feature type="compositionally biased region" description="Basic and acidic residues" evidence="1">
    <location>
        <begin position="112"/>
        <end position="126"/>
    </location>
</feature>
<dbReference type="AlphaFoldDB" id="A0A9N8F070"/>
<evidence type="ECO:0000313" key="3">
    <source>
        <dbReference type="Proteomes" id="UP001153069"/>
    </source>
</evidence>
<feature type="region of interest" description="Disordered" evidence="1">
    <location>
        <begin position="446"/>
        <end position="479"/>
    </location>
</feature>
<evidence type="ECO:0000256" key="1">
    <source>
        <dbReference type="SAM" id="MobiDB-lite"/>
    </source>
</evidence>
<proteinExistence type="predicted"/>
<feature type="region of interest" description="Disordered" evidence="1">
    <location>
        <begin position="1"/>
        <end position="82"/>
    </location>
</feature>
<evidence type="ECO:0000313" key="2">
    <source>
        <dbReference type="EMBL" id="CAB9530133.1"/>
    </source>
</evidence>
<feature type="compositionally biased region" description="Basic and acidic residues" evidence="1">
    <location>
        <begin position="46"/>
        <end position="82"/>
    </location>
</feature>
<reference evidence="2" key="1">
    <citation type="submission" date="2020-06" db="EMBL/GenBank/DDBJ databases">
        <authorList>
            <consortium name="Plant Systems Biology data submission"/>
        </authorList>
    </citation>
    <scope>NUCLEOTIDE SEQUENCE</scope>
    <source>
        <strain evidence="2">D6</strain>
    </source>
</reference>
<feature type="compositionally biased region" description="Acidic residues" evidence="1">
    <location>
        <begin position="470"/>
        <end position="479"/>
    </location>
</feature>
<keyword evidence="3" id="KW-1185">Reference proteome</keyword>
<accession>A0A9N8F070</accession>
<feature type="compositionally biased region" description="Acidic residues" evidence="1">
    <location>
        <begin position="405"/>
        <end position="417"/>
    </location>
</feature>
<comment type="caution">
    <text evidence="2">The sequence shown here is derived from an EMBL/GenBank/DDBJ whole genome shotgun (WGS) entry which is preliminary data.</text>
</comment>